<feature type="transmembrane region" description="Helical" evidence="8">
    <location>
        <begin position="414"/>
        <end position="439"/>
    </location>
</feature>
<feature type="transmembrane region" description="Helical" evidence="8">
    <location>
        <begin position="361"/>
        <end position="379"/>
    </location>
</feature>
<dbReference type="STRING" id="578462.A0A0L0TDW1"/>
<dbReference type="Pfam" id="PF00909">
    <property type="entry name" value="Ammonium_transp"/>
    <property type="match status" value="1"/>
</dbReference>
<accession>A0A0L0TDW1</accession>
<feature type="transmembrane region" description="Helical" evidence="8">
    <location>
        <begin position="330"/>
        <end position="349"/>
    </location>
</feature>
<reference evidence="11 12" key="1">
    <citation type="submission" date="2009-11" db="EMBL/GenBank/DDBJ databases">
        <title>Annotation of Allomyces macrogynus ATCC 38327.</title>
        <authorList>
            <consortium name="The Broad Institute Genome Sequencing Platform"/>
            <person name="Russ C."/>
            <person name="Cuomo C."/>
            <person name="Burger G."/>
            <person name="Gray M.W."/>
            <person name="Holland P.W.H."/>
            <person name="King N."/>
            <person name="Lang F.B.F."/>
            <person name="Roger A.J."/>
            <person name="Ruiz-Trillo I."/>
            <person name="Young S.K."/>
            <person name="Zeng Q."/>
            <person name="Gargeya S."/>
            <person name="Fitzgerald M."/>
            <person name="Haas B."/>
            <person name="Abouelleil A."/>
            <person name="Alvarado L."/>
            <person name="Arachchi H.M."/>
            <person name="Berlin A."/>
            <person name="Chapman S.B."/>
            <person name="Gearin G."/>
            <person name="Goldberg J."/>
            <person name="Griggs A."/>
            <person name="Gujja S."/>
            <person name="Hansen M."/>
            <person name="Heiman D."/>
            <person name="Howarth C."/>
            <person name="Larimer J."/>
            <person name="Lui A."/>
            <person name="MacDonald P.J.P."/>
            <person name="McCowen C."/>
            <person name="Montmayeur A."/>
            <person name="Murphy C."/>
            <person name="Neiman D."/>
            <person name="Pearson M."/>
            <person name="Priest M."/>
            <person name="Roberts A."/>
            <person name="Saif S."/>
            <person name="Shea T."/>
            <person name="Sisk P."/>
            <person name="Stolte C."/>
            <person name="Sykes S."/>
            <person name="Wortman J."/>
            <person name="Nusbaum C."/>
            <person name="Birren B."/>
        </authorList>
    </citation>
    <scope>NUCLEOTIDE SEQUENCE [LARGE SCALE GENOMIC DNA]</scope>
    <source>
        <strain evidence="11 12">ATCC 38327</strain>
    </source>
</reference>
<evidence type="ECO:0000256" key="5">
    <source>
        <dbReference type="ARBA" id="ARBA00022989"/>
    </source>
</evidence>
<keyword evidence="3 8" id="KW-0813">Transport</keyword>
<dbReference type="PANTHER" id="PTHR43029:SF10">
    <property type="entry name" value="AMMONIUM TRANSPORTER MEP2"/>
    <property type="match status" value="1"/>
</dbReference>
<dbReference type="NCBIfam" id="TIGR00836">
    <property type="entry name" value="amt"/>
    <property type="match status" value="1"/>
</dbReference>
<sequence length="559" mass="58456">MPGGRCGRCFGTQTRAAAVSPYKIDGDSLDGPRNDQLRLNYTPVLILHRTATPFRLCQRIPRSLALHHPADAKPTRKTSSAMSATSSMAPTETATPTPAAAAPLAPPAAGDVAWILTSAALVFIMIPGLGYFYSGMARDKNALSLLLISMLSLTIVLVQWMIIGYSLCFSTTGGPFLGDGQFAFLMKVGGDQTVISTLPNLAFCLYQAMFAALTPALAVGAVAERFSLIPTCVFILVWTTLVYDPIAYWTWGANGWLNQLGALDFAGGLPVHMTSGFSALAMALVVGRRRESAEPIVPHSMSSVILGTGLLIFGWAGFDGGSAGAANARAALAVLVTYLASAVGALTWLTMDYIRDRRVSALGFCSGAVAGLVAITPASGFVGPAASLAFGFLGAVACNYATHWKHALGYDDALDAFGVHGIGGMVGAFLTGVFAEPYWIALDGTVKPGGAIAGHPIQIVYQLASIGAGCAWAFVVTYIIAFVMGKIGLPLRVSAEAEEDGIDHAQMGEFTFDFVGARISSSVEMRRAGASRDLARTPLAKEGVELDTKASDSAVAHVV</sequence>
<evidence type="ECO:0000256" key="4">
    <source>
        <dbReference type="ARBA" id="ARBA00022692"/>
    </source>
</evidence>
<name>A0A0L0TDW1_ALLM3</name>
<evidence type="ECO:0000256" key="3">
    <source>
        <dbReference type="ARBA" id="ARBA00022448"/>
    </source>
</evidence>
<dbReference type="Gene3D" id="1.10.3430.10">
    <property type="entry name" value="Ammonium transporter AmtB like domains"/>
    <property type="match status" value="1"/>
</dbReference>
<protein>
    <recommendedName>
        <fullName evidence="8">Ammonium transporter</fullName>
    </recommendedName>
</protein>
<keyword evidence="5 8" id="KW-1133">Transmembrane helix</keyword>
<proteinExistence type="inferred from homology"/>
<dbReference type="InterPro" id="IPR024041">
    <property type="entry name" value="NH4_transpt_AmtB-like_dom"/>
</dbReference>
<dbReference type="PANTHER" id="PTHR43029">
    <property type="entry name" value="AMMONIUM TRANSPORTER MEP2"/>
    <property type="match status" value="1"/>
</dbReference>
<evidence type="ECO:0000256" key="2">
    <source>
        <dbReference type="ARBA" id="ARBA00005887"/>
    </source>
</evidence>
<feature type="transmembrane region" description="Helical" evidence="8">
    <location>
        <begin position="145"/>
        <end position="167"/>
    </location>
</feature>
<dbReference type="EMBL" id="GG745387">
    <property type="protein sequence ID" value="KNE73038.1"/>
    <property type="molecule type" value="Genomic_DNA"/>
</dbReference>
<keyword evidence="7 8" id="KW-0924">Ammonia transport</keyword>
<keyword evidence="6 8" id="KW-0472">Membrane</keyword>
<dbReference type="AlphaFoldDB" id="A0A0L0TDW1"/>
<evidence type="ECO:0000256" key="9">
    <source>
        <dbReference type="SAM" id="MobiDB-lite"/>
    </source>
</evidence>
<dbReference type="SUPFAM" id="SSF111352">
    <property type="entry name" value="Ammonium transporter"/>
    <property type="match status" value="1"/>
</dbReference>
<dbReference type="InterPro" id="IPR029020">
    <property type="entry name" value="Ammonium/urea_transptr"/>
</dbReference>
<dbReference type="eggNOG" id="KOG0682">
    <property type="taxonomic scope" value="Eukaryota"/>
</dbReference>
<feature type="region of interest" description="Disordered" evidence="9">
    <location>
        <begin position="68"/>
        <end position="100"/>
    </location>
</feature>
<comment type="subcellular location">
    <subcellularLocation>
        <location evidence="8">Cell membrane</location>
        <topology evidence="8">Multi-pass membrane protein</topology>
    </subcellularLocation>
    <subcellularLocation>
        <location evidence="1">Membrane</location>
        <topology evidence="1">Multi-pass membrane protein</topology>
    </subcellularLocation>
</comment>
<dbReference type="OrthoDB" id="534912at2759"/>
<dbReference type="InterPro" id="IPR018047">
    <property type="entry name" value="Ammonium_transpt_CS"/>
</dbReference>
<gene>
    <name evidence="11" type="ORF">AMAG_17308</name>
</gene>
<feature type="domain" description="Ammonium transporter AmtB-like" evidence="10">
    <location>
        <begin position="113"/>
        <end position="511"/>
    </location>
</feature>
<comment type="similarity">
    <text evidence="2 8">Belongs to the ammonia transporter channel (TC 1.A.11.2) family.</text>
</comment>
<keyword evidence="4 8" id="KW-0812">Transmembrane</keyword>
<organism evidence="11 12">
    <name type="scientific">Allomyces macrogynus (strain ATCC 38327)</name>
    <name type="common">Allomyces javanicus var. macrogynus</name>
    <dbReference type="NCBI Taxonomy" id="578462"/>
    <lineage>
        <taxon>Eukaryota</taxon>
        <taxon>Fungi</taxon>
        <taxon>Fungi incertae sedis</taxon>
        <taxon>Blastocladiomycota</taxon>
        <taxon>Blastocladiomycetes</taxon>
        <taxon>Blastocladiales</taxon>
        <taxon>Blastocladiaceae</taxon>
        <taxon>Allomyces</taxon>
    </lineage>
</organism>
<evidence type="ECO:0000256" key="8">
    <source>
        <dbReference type="RuleBase" id="RU362002"/>
    </source>
</evidence>
<evidence type="ECO:0000256" key="6">
    <source>
        <dbReference type="ARBA" id="ARBA00023136"/>
    </source>
</evidence>
<evidence type="ECO:0000256" key="1">
    <source>
        <dbReference type="ARBA" id="ARBA00004141"/>
    </source>
</evidence>
<dbReference type="InterPro" id="IPR001905">
    <property type="entry name" value="Ammonium_transpt"/>
</dbReference>
<evidence type="ECO:0000313" key="12">
    <source>
        <dbReference type="Proteomes" id="UP000054350"/>
    </source>
</evidence>
<feature type="transmembrane region" description="Helical" evidence="8">
    <location>
        <begin position="459"/>
        <end position="484"/>
    </location>
</feature>
<dbReference type="Proteomes" id="UP000054350">
    <property type="component" value="Unassembled WGS sequence"/>
</dbReference>
<feature type="compositionally biased region" description="Low complexity" evidence="9">
    <location>
        <begin position="78"/>
        <end position="100"/>
    </location>
</feature>
<evidence type="ECO:0000313" key="11">
    <source>
        <dbReference type="EMBL" id="KNE73038.1"/>
    </source>
</evidence>
<dbReference type="VEuPathDB" id="FungiDB:AMAG_17308"/>
<dbReference type="GO" id="GO:0008519">
    <property type="term" value="F:ammonium channel activity"/>
    <property type="evidence" value="ECO:0007669"/>
    <property type="project" value="InterPro"/>
</dbReference>
<dbReference type="GO" id="GO:0005886">
    <property type="term" value="C:plasma membrane"/>
    <property type="evidence" value="ECO:0007669"/>
    <property type="project" value="UniProtKB-SubCell"/>
</dbReference>
<dbReference type="OMA" id="HATMTSI"/>
<evidence type="ECO:0000256" key="7">
    <source>
        <dbReference type="ARBA" id="ARBA00023177"/>
    </source>
</evidence>
<feature type="transmembrane region" description="Helical" evidence="8">
    <location>
        <begin position="385"/>
        <end position="402"/>
    </location>
</feature>
<evidence type="ECO:0000259" key="10">
    <source>
        <dbReference type="Pfam" id="PF00909"/>
    </source>
</evidence>
<feature type="transmembrane region" description="Helical" evidence="8">
    <location>
        <begin position="200"/>
        <end position="221"/>
    </location>
</feature>
<feature type="transmembrane region" description="Helical" evidence="8">
    <location>
        <begin position="228"/>
        <end position="249"/>
    </location>
</feature>
<feature type="transmembrane region" description="Helical" evidence="8">
    <location>
        <begin position="299"/>
        <end position="318"/>
    </location>
</feature>
<keyword evidence="12" id="KW-1185">Reference proteome</keyword>
<feature type="transmembrane region" description="Helical" evidence="8">
    <location>
        <begin position="269"/>
        <end position="287"/>
    </location>
</feature>
<feature type="transmembrane region" description="Helical" evidence="8">
    <location>
        <begin position="112"/>
        <end position="133"/>
    </location>
</feature>
<dbReference type="PROSITE" id="PS01219">
    <property type="entry name" value="AMMONIUM_TRANSP"/>
    <property type="match status" value="1"/>
</dbReference>
<reference evidence="12" key="2">
    <citation type="submission" date="2009-11" db="EMBL/GenBank/DDBJ databases">
        <title>The Genome Sequence of Allomyces macrogynus strain ATCC 38327.</title>
        <authorList>
            <consortium name="The Broad Institute Genome Sequencing Platform"/>
            <person name="Russ C."/>
            <person name="Cuomo C."/>
            <person name="Shea T."/>
            <person name="Young S.K."/>
            <person name="Zeng Q."/>
            <person name="Koehrsen M."/>
            <person name="Haas B."/>
            <person name="Borodovsky M."/>
            <person name="Guigo R."/>
            <person name="Alvarado L."/>
            <person name="Berlin A."/>
            <person name="Borenstein D."/>
            <person name="Chen Z."/>
            <person name="Engels R."/>
            <person name="Freedman E."/>
            <person name="Gellesch M."/>
            <person name="Goldberg J."/>
            <person name="Griggs A."/>
            <person name="Gujja S."/>
            <person name="Heiman D."/>
            <person name="Hepburn T."/>
            <person name="Howarth C."/>
            <person name="Jen D."/>
            <person name="Larson L."/>
            <person name="Lewis B."/>
            <person name="Mehta T."/>
            <person name="Park D."/>
            <person name="Pearson M."/>
            <person name="Roberts A."/>
            <person name="Saif S."/>
            <person name="Shenoy N."/>
            <person name="Sisk P."/>
            <person name="Stolte C."/>
            <person name="Sykes S."/>
            <person name="Walk T."/>
            <person name="White J."/>
            <person name="Yandava C."/>
            <person name="Burger G."/>
            <person name="Gray M.W."/>
            <person name="Holland P.W.H."/>
            <person name="King N."/>
            <person name="Lang F.B.F."/>
            <person name="Roger A.J."/>
            <person name="Ruiz-Trillo I."/>
            <person name="Lander E."/>
            <person name="Nusbaum C."/>
        </authorList>
    </citation>
    <scope>NUCLEOTIDE SEQUENCE [LARGE SCALE GENOMIC DNA]</scope>
    <source>
        <strain evidence="12">ATCC 38327</strain>
    </source>
</reference>